<organism evidence="1 2">
    <name type="scientific">Nelumbo nucifera</name>
    <name type="common">Sacred lotus</name>
    <dbReference type="NCBI Taxonomy" id="4432"/>
    <lineage>
        <taxon>Eukaryota</taxon>
        <taxon>Viridiplantae</taxon>
        <taxon>Streptophyta</taxon>
        <taxon>Embryophyta</taxon>
        <taxon>Tracheophyta</taxon>
        <taxon>Spermatophyta</taxon>
        <taxon>Magnoliopsida</taxon>
        <taxon>Proteales</taxon>
        <taxon>Nelumbonaceae</taxon>
        <taxon>Nelumbo</taxon>
    </lineage>
</organism>
<reference evidence="1 2" key="1">
    <citation type="journal article" date="2020" name="Mol. Biol. Evol.">
        <title>Distinct Expression and Methylation Patterns for Genes with Different Fates following a Single Whole-Genome Duplication in Flowering Plants.</title>
        <authorList>
            <person name="Shi T."/>
            <person name="Rahmani R.S."/>
            <person name="Gugger P.F."/>
            <person name="Wang M."/>
            <person name="Li H."/>
            <person name="Zhang Y."/>
            <person name="Li Z."/>
            <person name="Wang Q."/>
            <person name="Van de Peer Y."/>
            <person name="Marchal K."/>
            <person name="Chen J."/>
        </authorList>
    </citation>
    <scope>NUCLEOTIDE SEQUENCE [LARGE SCALE GENOMIC DNA]</scope>
    <source>
        <tissue evidence="1">Leaf</tissue>
    </source>
</reference>
<dbReference type="AlphaFoldDB" id="A0A822ZKF5"/>
<keyword evidence="2" id="KW-1185">Reference proteome</keyword>
<name>A0A822ZKF5_NELNU</name>
<proteinExistence type="predicted"/>
<dbReference type="EMBL" id="DUZY01000007">
    <property type="protein sequence ID" value="DAD45642.1"/>
    <property type="molecule type" value="Genomic_DNA"/>
</dbReference>
<sequence>MKIVEFYYNMIYGVESNEYVLKIRMAIYDLFMDYVGRSRDPLPLYTNFEKTGHSSNSLSKYGVDAINSNGGGEDLADFEKWCIDQGIVSSIVP</sequence>
<accession>A0A822ZKF5</accession>
<evidence type="ECO:0000313" key="2">
    <source>
        <dbReference type="Proteomes" id="UP000607653"/>
    </source>
</evidence>
<dbReference type="Proteomes" id="UP000607653">
    <property type="component" value="Unassembled WGS sequence"/>
</dbReference>
<protein>
    <submittedName>
        <fullName evidence="1">Uncharacterized protein</fullName>
    </submittedName>
</protein>
<gene>
    <name evidence="1" type="ORF">HUJ06_003872</name>
</gene>
<evidence type="ECO:0000313" key="1">
    <source>
        <dbReference type="EMBL" id="DAD45642.1"/>
    </source>
</evidence>
<comment type="caution">
    <text evidence="1">The sequence shown here is derived from an EMBL/GenBank/DDBJ whole genome shotgun (WGS) entry which is preliminary data.</text>
</comment>